<dbReference type="Gene3D" id="1.10.3450.10">
    <property type="entry name" value="TTHA0068-like"/>
    <property type="match status" value="1"/>
</dbReference>
<gene>
    <name evidence="2" type="ORF">Back11_11050</name>
</gene>
<dbReference type="EMBL" id="AP019308">
    <property type="protein sequence ID" value="BBH19760.1"/>
    <property type="molecule type" value="Genomic_DNA"/>
</dbReference>
<name>A0A3G9ILQ6_9BACL</name>
<dbReference type="OrthoDB" id="165483at2"/>
<dbReference type="SUPFAM" id="SSF140663">
    <property type="entry name" value="TTHA0068-like"/>
    <property type="match status" value="1"/>
</dbReference>
<dbReference type="InterPro" id="IPR023203">
    <property type="entry name" value="TTHA0068_sf"/>
</dbReference>
<dbReference type="PANTHER" id="PTHR34796:SF1">
    <property type="entry name" value="EXPRESSED PROTEIN"/>
    <property type="match status" value="1"/>
</dbReference>
<organism evidence="2 3">
    <name type="scientific">Paenibacillus baekrokdamisoli</name>
    <dbReference type="NCBI Taxonomy" id="1712516"/>
    <lineage>
        <taxon>Bacteria</taxon>
        <taxon>Bacillati</taxon>
        <taxon>Bacillota</taxon>
        <taxon>Bacilli</taxon>
        <taxon>Bacillales</taxon>
        <taxon>Paenibacillaceae</taxon>
        <taxon>Paenibacillus</taxon>
    </lineage>
</organism>
<evidence type="ECO:0000313" key="2">
    <source>
        <dbReference type="EMBL" id="BBH19760.1"/>
    </source>
</evidence>
<dbReference type="KEGG" id="pbk:Back11_11050"/>
<dbReference type="AlphaFoldDB" id="A0A3G9ILQ6"/>
<dbReference type="Proteomes" id="UP000275368">
    <property type="component" value="Chromosome"/>
</dbReference>
<sequence>MTNYEYPSAYIAFLVEFHATRDYFECHELLEEYWKNNPEDGLGDTWVGLIKVAVGSYHQRRGNLVGALKMLHQAITLLTEEAAAHVGLDGVKLRTLISARIEAIEHHVPFTDMELPIRDRDLLKRCQVMSIKEGLVWSAPSSGKDQLLHRHTLRDRSAVIAARAAAARAKAARNGINGNSSNNSKNGDNGN</sequence>
<dbReference type="InterPro" id="IPR005500">
    <property type="entry name" value="DUF309"/>
</dbReference>
<proteinExistence type="predicted"/>
<accession>A0A3G9ILQ6</accession>
<reference evidence="2 3" key="1">
    <citation type="submission" date="2018-11" db="EMBL/GenBank/DDBJ databases">
        <title>Complete genome sequence of Paenibacillus baekrokdamisoli strain KCTC 33723.</title>
        <authorList>
            <person name="Kang S.W."/>
            <person name="Lee K.C."/>
            <person name="Kim K.K."/>
            <person name="Kim J.S."/>
            <person name="Kim D.S."/>
            <person name="Ko S.H."/>
            <person name="Yang S.H."/>
            <person name="Lee J.S."/>
        </authorList>
    </citation>
    <scope>NUCLEOTIDE SEQUENCE [LARGE SCALE GENOMIC DNA]</scope>
    <source>
        <strain evidence="2 3">KCTC 33723</strain>
    </source>
</reference>
<feature type="region of interest" description="Disordered" evidence="1">
    <location>
        <begin position="171"/>
        <end position="191"/>
    </location>
</feature>
<dbReference type="Pfam" id="PF03745">
    <property type="entry name" value="DUF309"/>
    <property type="match status" value="1"/>
</dbReference>
<evidence type="ECO:0000256" key="1">
    <source>
        <dbReference type="SAM" id="MobiDB-lite"/>
    </source>
</evidence>
<dbReference type="PANTHER" id="PTHR34796">
    <property type="entry name" value="EXPRESSED PROTEIN"/>
    <property type="match status" value="1"/>
</dbReference>
<dbReference type="RefSeq" id="WP_125654339.1">
    <property type="nucleotide sequence ID" value="NZ_AP019308.1"/>
</dbReference>
<evidence type="ECO:0000313" key="3">
    <source>
        <dbReference type="Proteomes" id="UP000275368"/>
    </source>
</evidence>
<protein>
    <submittedName>
        <fullName evidence="2">Uncharacterized protein</fullName>
    </submittedName>
</protein>
<keyword evidence="3" id="KW-1185">Reference proteome</keyword>